<protein>
    <submittedName>
        <fullName evidence="1">Uncharacterized protein</fullName>
    </submittedName>
</protein>
<accession>U4LER4</accession>
<sequence>MFFHRLRSLHSLTIRPPVFTSTKPLQGLHASILRLSLKPKMTHAVSMATAVTCIYAYIEAFWSLSDEMQEQQTESREGVTGLPGFI</sequence>
<gene>
    <name evidence="1" type="ORF">PCON_09362</name>
</gene>
<dbReference type="AlphaFoldDB" id="U4LER4"/>
<evidence type="ECO:0000313" key="1">
    <source>
        <dbReference type="EMBL" id="CCX09769.1"/>
    </source>
</evidence>
<organism evidence="1 2">
    <name type="scientific">Pyronema omphalodes (strain CBS 100304)</name>
    <name type="common">Pyronema confluens</name>
    <dbReference type="NCBI Taxonomy" id="1076935"/>
    <lineage>
        <taxon>Eukaryota</taxon>
        <taxon>Fungi</taxon>
        <taxon>Dikarya</taxon>
        <taxon>Ascomycota</taxon>
        <taxon>Pezizomycotina</taxon>
        <taxon>Pezizomycetes</taxon>
        <taxon>Pezizales</taxon>
        <taxon>Pyronemataceae</taxon>
        <taxon>Pyronema</taxon>
    </lineage>
</organism>
<proteinExistence type="predicted"/>
<evidence type="ECO:0000313" key="2">
    <source>
        <dbReference type="Proteomes" id="UP000018144"/>
    </source>
</evidence>
<name>U4LER4_PYROM</name>
<keyword evidence="2" id="KW-1185">Reference proteome</keyword>
<dbReference type="EMBL" id="HF935496">
    <property type="protein sequence ID" value="CCX09769.1"/>
    <property type="molecule type" value="Genomic_DNA"/>
</dbReference>
<reference evidence="1 2" key="1">
    <citation type="journal article" date="2013" name="PLoS Genet.">
        <title>The genome and development-dependent transcriptomes of Pyronema confluens: a window into fungal evolution.</title>
        <authorList>
            <person name="Traeger S."/>
            <person name="Altegoer F."/>
            <person name="Freitag M."/>
            <person name="Gabaldon T."/>
            <person name="Kempken F."/>
            <person name="Kumar A."/>
            <person name="Marcet-Houben M."/>
            <person name="Poggeler S."/>
            <person name="Stajich J.E."/>
            <person name="Nowrousian M."/>
        </authorList>
    </citation>
    <scope>NUCLEOTIDE SEQUENCE [LARGE SCALE GENOMIC DNA]</scope>
    <source>
        <strain evidence="2">CBS 100304</strain>
        <tissue evidence="1">Vegetative mycelium</tissue>
    </source>
</reference>
<dbReference type="Proteomes" id="UP000018144">
    <property type="component" value="Unassembled WGS sequence"/>
</dbReference>